<proteinExistence type="predicted"/>
<accession>A0ACC2PHZ5</accession>
<sequence length="402" mass="45580">MGADLLCKTSNGDLPFHSIFGRYSDPDRAFFLPEIPNAHPVDFAKMQHNPVGIRDYLLFHIACSMGNVKWTKYFLDHGVDPNLRATVFCHDFYAETPLHTALRNRGGSKLEIVKLLPESGANPTAQDDYLLTPLHYMINNGEPEIVDLLMSYGADVNSQDVSLQTPLHTMLENDLDLLDRELKKLIVPLLNYGADINLVNEKGSSPLSSIKVCNEFELFASSIETLMIHSVKLRWIGLLVNEDNKKAFCNLFDKCSNDFQSKLPKLKKQCAKEVKNLQNIRISDNNVTIDRILMQDFNRLPMANANDEFHALVNSNKFQKQFPIYGPMLKMLVKRGQVRRELLEKSLKVFNCFVKNSFPRECSELILQSLSNGDLINLIISKNEIKKSVPETSSDSSVSEQK</sequence>
<evidence type="ECO:0000313" key="1">
    <source>
        <dbReference type="EMBL" id="KAJ8682987.1"/>
    </source>
</evidence>
<keyword evidence="2" id="KW-1185">Reference proteome</keyword>
<dbReference type="EMBL" id="CM056741">
    <property type="protein sequence ID" value="KAJ8682987.1"/>
    <property type="molecule type" value="Genomic_DNA"/>
</dbReference>
<name>A0ACC2PHZ5_9HYME</name>
<protein>
    <submittedName>
        <fullName evidence="1">Uncharacterized protein</fullName>
    </submittedName>
</protein>
<gene>
    <name evidence="1" type="ORF">QAD02_018779</name>
</gene>
<reference evidence="1" key="1">
    <citation type="submission" date="2023-04" db="EMBL/GenBank/DDBJ databases">
        <title>A chromosome-level genome assembly of the parasitoid wasp Eretmocerus hayati.</title>
        <authorList>
            <person name="Zhong Y."/>
            <person name="Liu S."/>
            <person name="Liu Y."/>
        </authorList>
    </citation>
    <scope>NUCLEOTIDE SEQUENCE</scope>
    <source>
        <strain evidence="1">ZJU_SS_LIU_2023</strain>
    </source>
</reference>
<comment type="caution">
    <text evidence="1">The sequence shown here is derived from an EMBL/GenBank/DDBJ whole genome shotgun (WGS) entry which is preliminary data.</text>
</comment>
<organism evidence="1 2">
    <name type="scientific">Eretmocerus hayati</name>
    <dbReference type="NCBI Taxonomy" id="131215"/>
    <lineage>
        <taxon>Eukaryota</taxon>
        <taxon>Metazoa</taxon>
        <taxon>Ecdysozoa</taxon>
        <taxon>Arthropoda</taxon>
        <taxon>Hexapoda</taxon>
        <taxon>Insecta</taxon>
        <taxon>Pterygota</taxon>
        <taxon>Neoptera</taxon>
        <taxon>Endopterygota</taxon>
        <taxon>Hymenoptera</taxon>
        <taxon>Apocrita</taxon>
        <taxon>Proctotrupomorpha</taxon>
        <taxon>Chalcidoidea</taxon>
        <taxon>Aphelinidae</taxon>
        <taxon>Aphelininae</taxon>
        <taxon>Eretmocerus</taxon>
    </lineage>
</organism>
<dbReference type="Proteomes" id="UP001239111">
    <property type="component" value="Chromosome 1"/>
</dbReference>
<evidence type="ECO:0000313" key="2">
    <source>
        <dbReference type="Proteomes" id="UP001239111"/>
    </source>
</evidence>